<comment type="caution">
    <text evidence="2">The sequence shown here is derived from an EMBL/GenBank/DDBJ whole genome shotgun (WGS) entry which is preliminary data.</text>
</comment>
<dbReference type="EMBL" id="JAANCM010000004">
    <property type="protein sequence ID" value="NHT75890.1"/>
    <property type="molecule type" value="Genomic_DNA"/>
</dbReference>
<dbReference type="EMBL" id="JAANCM010000004">
    <property type="protein sequence ID" value="NHT75950.1"/>
    <property type="molecule type" value="Genomic_DNA"/>
</dbReference>
<proteinExistence type="predicted"/>
<accession>A0AA44CAA4</accession>
<dbReference type="AlphaFoldDB" id="A0AA44CAA4"/>
<keyword evidence="3" id="KW-1185">Reference proteome</keyword>
<sequence length="192" mass="21091">MTEKLWRYGIQHGSEGEANYAWVYRGQDMIATMKTHIAKEICDRMNAPDPAVNVGTVKALEWVLNRGFAAETPFGLYEVEPHGAVWHMLHAGGFVSLHSTEDEAQSAAQADYERRILSALSTPPHEAGSPAPSTDVVGSELLTTIKEFARWHHLNEMTIAAGKTPSDSEIDFEAIAWNRITRALAATEGSAE</sequence>
<gene>
    <name evidence="1" type="ORF">G8E10_09045</name>
    <name evidence="2" type="ORF">G8E10_09380</name>
</gene>
<dbReference type="RefSeq" id="WP_167128208.1">
    <property type="nucleotide sequence ID" value="NZ_JAANCM010000004.1"/>
</dbReference>
<dbReference type="Proteomes" id="UP001155840">
    <property type="component" value="Unassembled WGS sequence"/>
</dbReference>
<protein>
    <submittedName>
        <fullName evidence="2">Uncharacterized protein</fullName>
    </submittedName>
</protein>
<evidence type="ECO:0000313" key="3">
    <source>
        <dbReference type="Proteomes" id="UP001155840"/>
    </source>
</evidence>
<evidence type="ECO:0000313" key="2">
    <source>
        <dbReference type="EMBL" id="NHT75950.1"/>
    </source>
</evidence>
<organism evidence="2 3">
    <name type="scientific">Ferranicluibacter rubi</name>
    <dbReference type="NCBI Taxonomy" id="2715133"/>
    <lineage>
        <taxon>Bacteria</taxon>
        <taxon>Pseudomonadati</taxon>
        <taxon>Pseudomonadota</taxon>
        <taxon>Alphaproteobacteria</taxon>
        <taxon>Hyphomicrobiales</taxon>
        <taxon>Rhizobiaceae</taxon>
        <taxon>Ferranicluibacter</taxon>
    </lineage>
</organism>
<name>A0AA44CAA4_9HYPH</name>
<evidence type="ECO:0000313" key="1">
    <source>
        <dbReference type="EMBL" id="NHT75890.1"/>
    </source>
</evidence>
<reference evidence="2" key="1">
    <citation type="submission" date="2020-03" db="EMBL/GenBank/DDBJ databases">
        <title>Ferranicluibacter endophyticum gen. nov., sp. nov., a new genus isolated from Rubus ulmifolius Schott. stem.</title>
        <authorList>
            <person name="Roca-Couso R."/>
            <person name="Flores-Felix J.D."/>
            <person name="Igual J.M."/>
            <person name="Rivas R."/>
        </authorList>
    </citation>
    <scope>NUCLEOTIDE SEQUENCE</scope>
    <source>
        <strain evidence="2">CRRU44</strain>
    </source>
</reference>